<evidence type="ECO:0000313" key="1">
    <source>
        <dbReference type="EMBL" id="WZN55270.1"/>
    </source>
</evidence>
<sequence>MRTELENLQQQVNTLQENTDLITQDIVRIMPTIVSLLSGNEKNMKDLYEIRAKDQELLRQIQTFMKRENDVLSRIVKDYGSLQNLAIQIVDATGQEVNRLVDKEKEIISKLAEIPDQVNVKHQYGLDLKSTPVIIIMIILSILISVGLGTLYEKNRMLDDRKSYEMRYRMMELELPNVTSHIDSTYARDSDKFHDLVIKREEENKLLYSIERKRQEIKKLKIHQQ</sequence>
<gene>
    <name evidence="1" type="ORF">AACH28_22015</name>
</gene>
<organism evidence="1 2">
    <name type="scientific">Sphingobacterium thalpophilum</name>
    <dbReference type="NCBI Taxonomy" id="259"/>
    <lineage>
        <taxon>Bacteria</taxon>
        <taxon>Pseudomonadati</taxon>
        <taxon>Bacteroidota</taxon>
        <taxon>Sphingobacteriia</taxon>
        <taxon>Sphingobacteriales</taxon>
        <taxon>Sphingobacteriaceae</taxon>
        <taxon>Sphingobacterium</taxon>
    </lineage>
</organism>
<accession>A0ACD5C090</accession>
<evidence type="ECO:0000313" key="2">
    <source>
        <dbReference type="Proteomes" id="UP001485301"/>
    </source>
</evidence>
<dbReference type="EMBL" id="CP151087">
    <property type="protein sequence ID" value="WZN55270.1"/>
    <property type="molecule type" value="Genomic_DNA"/>
</dbReference>
<proteinExistence type="predicted"/>
<keyword evidence="2" id="KW-1185">Reference proteome</keyword>
<name>A0ACD5C090_9SPHI</name>
<reference evidence="1" key="1">
    <citation type="submission" date="2024-04" db="EMBL/GenBank/DDBJ databases">
        <title>Complete genome sequence of Sphingobacterium thalpophiium BAA-1094.</title>
        <authorList>
            <person name="Adaikpoh B.I."/>
        </authorList>
    </citation>
    <scope>NUCLEOTIDE SEQUENCE</scope>
    <source>
        <strain evidence="1">BAA-1094</strain>
    </source>
</reference>
<dbReference type="Proteomes" id="UP001485301">
    <property type="component" value="Chromosome"/>
</dbReference>
<protein>
    <submittedName>
        <fullName evidence="1">Uncharacterized protein</fullName>
    </submittedName>
</protein>